<dbReference type="InterPro" id="IPR036179">
    <property type="entry name" value="Ig-like_dom_sf"/>
</dbReference>
<dbReference type="PANTHER" id="PTHR11860:SF87">
    <property type="entry name" value="CMRF35-LIKE MOLECULE 8"/>
    <property type="match status" value="1"/>
</dbReference>
<dbReference type="PROSITE" id="PS50835">
    <property type="entry name" value="IG_LIKE"/>
    <property type="match status" value="1"/>
</dbReference>
<dbReference type="Gene3D" id="2.60.40.10">
    <property type="entry name" value="Immunoglobulins"/>
    <property type="match status" value="1"/>
</dbReference>
<reference evidence="5 6" key="1">
    <citation type="journal article" date="2012" name="Nature">
        <title>The genomic landscape of species divergence in Ficedula flycatchers.</title>
        <authorList>
            <person name="Ellegren H."/>
            <person name="Smeds L."/>
            <person name="Burri R."/>
            <person name="Olason P.I."/>
            <person name="Backstrom N."/>
            <person name="Kawakami T."/>
            <person name="Kunstner A."/>
            <person name="Makinen H."/>
            <person name="Nadachowska-Brzyska K."/>
            <person name="Qvarnstrom A."/>
            <person name="Uebbing S."/>
            <person name="Wolf J.B."/>
        </authorList>
    </citation>
    <scope>NUCLEOTIDE SEQUENCE [LARGE SCALE GENOMIC DNA]</scope>
</reference>
<evidence type="ECO:0000256" key="1">
    <source>
        <dbReference type="ARBA" id="ARBA00004370"/>
    </source>
</evidence>
<evidence type="ECO:0000256" key="3">
    <source>
        <dbReference type="ARBA" id="ARBA00023136"/>
    </source>
</evidence>
<evidence type="ECO:0000313" key="5">
    <source>
        <dbReference type="Ensembl" id="ENSFALP00000027143.1"/>
    </source>
</evidence>
<dbReference type="InterPro" id="IPR050671">
    <property type="entry name" value="CD300_family_receptors"/>
</dbReference>
<dbReference type="InterPro" id="IPR003599">
    <property type="entry name" value="Ig_sub"/>
</dbReference>
<keyword evidence="6" id="KW-1185">Reference proteome</keyword>
<dbReference type="GO" id="GO:0004888">
    <property type="term" value="F:transmembrane signaling receptor activity"/>
    <property type="evidence" value="ECO:0007669"/>
    <property type="project" value="TreeGrafter"/>
</dbReference>
<dbReference type="PANTHER" id="PTHR11860">
    <property type="entry name" value="POLYMERIC-IMMUNOGLOBULIN RECEPTOR"/>
    <property type="match status" value="1"/>
</dbReference>
<evidence type="ECO:0000259" key="4">
    <source>
        <dbReference type="PROSITE" id="PS50835"/>
    </source>
</evidence>
<dbReference type="InterPro" id="IPR007110">
    <property type="entry name" value="Ig-like_dom"/>
</dbReference>
<dbReference type="InterPro" id="IPR013783">
    <property type="entry name" value="Ig-like_fold"/>
</dbReference>
<dbReference type="GO" id="GO:0005886">
    <property type="term" value="C:plasma membrane"/>
    <property type="evidence" value="ECO:0007669"/>
    <property type="project" value="TreeGrafter"/>
</dbReference>
<dbReference type="Pfam" id="PF07686">
    <property type="entry name" value="V-set"/>
    <property type="match status" value="1"/>
</dbReference>
<dbReference type="SUPFAM" id="SSF48726">
    <property type="entry name" value="Immunoglobulin"/>
    <property type="match status" value="1"/>
</dbReference>
<dbReference type="Proteomes" id="UP000016665">
    <property type="component" value="Chromosome 26"/>
</dbReference>
<sequence length="147" mass="16174">SMAMKEDPGVLFALPGEPALNGTKEVEARVGSRVDLTCSYPCQYYSYEKYWCRWNDTGCALLPAQEQGLPGPAASCDTANRTAVLSFDPLQEDDAGWYWCGVKHNGVLGETMAVELRVSTGELRAGLSLPVGFWPFLTQGWGNWEVF</sequence>
<protein>
    <recommendedName>
        <fullName evidence="4">Ig-like domain-containing protein</fullName>
    </recommendedName>
</protein>
<keyword evidence="2" id="KW-0812">Transmembrane</keyword>
<proteinExistence type="predicted"/>
<dbReference type="Ensembl" id="ENSFALT00000042673.1">
    <property type="protein sequence ID" value="ENSFALP00000027143.1"/>
    <property type="gene ID" value="ENSFALG00000024883.1"/>
</dbReference>
<evidence type="ECO:0000313" key="6">
    <source>
        <dbReference type="Proteomes" id="UP000016665"/>
    </source>
</evidence>
<dbReference type="InterPro" id="IPR013106">
    <property type="entry name" value="Ig_V-set"/>
</dbReference>
<reference evidence="5" key="3">
    <citation type="submission" date="2025-09" db="UniProtKB">
        <authorList>
            <consortium name="Ensembl"/>
        </authorList>
    </citation>
    <scope>IDENTIFICATION</scope>
</reference>
<dbReference type="SMART" id="SM00409">
    <property type="entry name" value="IG"/>
    <property type="match status" value="1"/>
</dbReference>
<comment type="subcellular location">
    <subcellularLocation>
        <location evidence="1">Membrane</location>
    </subcellularLocation>
</comment>
<keyword evidence="3" id="KW-0472">Membrane</keyword>
<name>A0A803VWN7_FICAL</name>
<dbReference type="GeneTree" id="ENSGT01040000244478"/>
<dbReference type="CDD" id="cd05716">
    <property type="entry name" value="IgV_pIgR_like"/>
    <property type="match status" value="1"/>
</dbReference>
<feature type="domain" description="Ig-like" evidence="4">
    <location>
        <begin position="8"/>
        <end position="119"/>
    </location>
</feature>
<accession>A0A803VWN7</accession>
<organism evidence="5 6">
    <name type="scientific">Ficedula albicollis</name>
    <name type="common">Collared flycatcher</name>
    <name type="synonym">Muscicapa albicollis</name>
    <dbReference type="NCBI Taxonomy" id="59894"/>
    <lineage>
        <taxon>Eukaryota</taxon>
        <taxon>Metazoa</taxon>
        <taxon>Chordata</taxon>
        <taxon>Craniata</taxon>
        <taxon>Vertebrata</taxon>
        <taxon>Euteleostomi</taxon>
        <taxon>Archelosauria</taxon>
        <taxon>Archosauria</taxon>
        <taxon>Dinosauria</taxon>
        <taxon>Saurischia</taxon>
        <taxon>Theropoda</taxon>
        <taxon>Coelurosauria</taxon>
        <taxon>Aves</taxon>
        <taxon>Neognathae</taxon>
        <taxon>Neoaves</taxon>
        <taxon>Telluraves</taxon>
        <taxon>Australaves</taxon>
        <taxon>Passeriformes</taxon>
        <taxon>Muscicapidae</taxon>
        <taxon>Ficedula</taxon>
    </lineage>
</organism>
<reference evidence="5" key="2">
    <citation type="submission" date="2025-08" db="UniProtKB">
        <authorList>
            <consortium name="Ensembl"/>
        </authorList>
    </citation>
    <scope>IDENTIFICATION</scope>
</reference>
<evidence type="ECO:0000256" key="2">
    <source>
        <dbReference type="ARBA" id="ARBA00022692"/>
    </source>
</evidence>
<dbReference type="AlphaFoldDB" id="A0A803VWN7"/>